<protein>
    <submittedName>
        <fullName evidence="2">Uncharacterized protein</fullName>
    </submittedName>
</protein>
<dbReference type="EMBL" id="JADYXP020000004">
    <property type="protein sequence ID" value="KAL0125094.1"/>
    <property type="molecule type" value="Genomic_DNA"/>
</dbReference>
<dbReference type="Proteomes" id="UP001430953">
    <property type="component" value="Unassembled WGS sequence"/>
</dbReference>
<evidence type="ECO:0000313" key="3">
    <source>
        <dbReference type="Proteomes" id="UP001430953"/>
    </source>
</evidence>
<evidence type="ECO:0000256" key="1">
    <source>
        <dbReference type="SAM" id="Phobius"/>
    </source>
</evidence>
<comment type="caution">
    <text evidence="2">The sequence shown here is derived from an EMBL/GenBank/DDBJ whole genome shotgun (WGS) entry which is preliminary data.</text>
</comment>
<accession>A0AAW2GA56</accession>
<keyword evidence="1" id="KW-0812">Transmembrane</keyword>
<keyword evidence="1" id="KW-1133">Transmembrane helix</keyword>
<keyword evidence="1" id="KW-0472">Membrane</keyword>
<organism evidence="2 3">
    <name type="scientific">Cardiocondyla obscurior</name>
    <dbReference type="NCBI Taxonomy" id="286306"/>
    <lineage>
        <taxon>Eukaryota</taxon>
        <taxon>Metazoa</taxon>
        <taxon>Ecdysozoa</taxon>
        <taxon>Arthropoda</taxon>
        <taxon>Hexapoda</taxon>
        <taxon>Insecta</taxon>
        <taxon>Pterygota</taxon>
        <taxon>Neoptera</taxon>
        <taxon>Endopterygota</taxon>
        <taxon>Hymenoptera</taxon>
        <taxon>Apocrita</taxon>
        <taxon>Aculeata</taxon>
        <taxon>Formicoidea</taxon>
        <taxon>Formicidae</taxon>
        <taxon>Myrmicinae</taxon>
        <taxon>Cardiocondyla</taxon>
    </lineage>
</organism>
<evidence type="ECO:0000313" key="2">
    <source>
        <dbReference type="EMBL" id="KAL0125094.1"/>
    </source>
</evidence>
<gene>
    <name evidence="2" type="ORF">PUN28_004323</name>
</gene>
<dbReference type="AlphaFoldDB" id="A0AAW2GA56"/>
<name>A0AAW2GA56_9HYME</name>
<sequence>MINVTPVFKMSSIVFQETSERKINLRILLSYVYKKKKQKNRGNPLKSLEMNVNSNMQVKLYFLFFCKNISIKRTTITFLILFSLQSKQTRRSSPRNKKVITYSNSDVILSHKNVIPIFTKKFIIIKEKSKNFYLILYSLHLFDVQLLTILHPPPVTCSTVIYLPLQLAISVLICPTVLSINRFRFLTGLTL</sequence>
<feature type="transmembrane region" description="Helical" evidence="1">
    <location>
        <begin position="161"/>
        <end position="180"/>
    </location>
</feature>
<keyword evidence="3" id="KW-1185">Reference proteome</keyword>
<feature type="transmembrane region" description="Helical" evidence="1">
    <location>
        <begin position="131"/>
        <end position="149"/>
    </location>
</feature>
<reference evidence="2 3" key="1">
    <citation type="submission" date="2023-03" db="EMBL/GenBank/DDBJ databases">
        <title>High recombination rates correlate with genetic variation in Cardiocondyla obscurior ants.</title>
        <authorList>
            <person name="Errbii M."/>
        </authorList>
    </citation>
    <scope>NUCLEOTIDE SEQUENCE [LARGE SCALE GENOMIC DNA]</scope>
    <source>
        <strain evidence="2">Alpha-2009</strain>
        <tissue evidence="2">Whole body</tissue>
    </source>
</reference>
<proteinExistence type="predicted"/>